<sequence length="744" mass="81919">MSDHSKDAAQPPTTVGHTSGRVTLPVEEGMDDRLTGILADLGADAVRNSDGTWLPEIVGTLPVKVYATRFCARGDEAWAVDHLDQHTSIYVCSDRVPALVDGPLRIDIMAGFLADQLRPDTEVDVSRWWQVRDRTTGEVLAPSGWTVRGEGSECTVTIAGAHAGHVYTVAFLAAQIWDSTQIYNYTTNHWENDPTRVKEHSYNVAFPDTWNHVRDDLGSWLDAHPEVDVVRFTTFFYHFTLYFNDRAQEKYVDWFGYSASVSVPLMEQFEAETGRVIDPEDFIDAGYHNSSFRPPSPFFLAWIGFVNRFVVEKVRTLVQICHDKGREAMMFLGDNWIGTEPYGDLFATTGLDAVVGSVGSAATTRMISDIPGVRYTEGRFLPYFFPDVFNDRGDPIGEANTSWITARRAIMRSPLDRIGFGGYLSLAAQFPDFMARISEICQEFRDFWERSRGETPQSAPFRVGILNAWGRSRSWMTFMVAHALYYKQADPYLGVVEALAGLPFQIDWLSFDDIAEGVPEEIGVIINAGAAGTSFSGGPAWADPRIQAVIRRFVAAGGGLIGVGEPSFHIGEGAALQLSDILGVDREMGWSLSTDRYPRTEPDHFITADLGADLEVGPVAPEIVTTSADTLVLAAGEATVRLSVHSYGAGRAVYLAGLPYSPDNARLLARALWWAAGREQEFADSFVAEDPRVEVSVYPDSGCLLAANTVLEPVSTVVRGAGHDYRVTLDAAGSQWLPLVHQQG</sequence>
<dbReference type="GO" id="GO:0004645">
    <property type="term" value="F:1,4-alpha-oligoglucan phosphorylase activity"/>
    <property type="evidence" value="ECO:0007669"/>
    <property type="project" value="InterPro"/>
</dbReference>
<dbReference type="SUPFAM" id="SSF52317">
    <property type="entry name" value="Class I glutamine amidotransferase-like"/>
    <property type="match status" value="1"/>
</dbReference>
<feature type="region of interest" description="Disordered" evidence="1">
    <location>
        <begin position="1"/>
        <end position="22"/>
    </location>
</feature>
<evidence type="ECO:0000259" key="2">
    <source>
        <dbReference type="Pfam" id="PF09508"/>
    </source>
</evidence>
<dbReference type="Gene3D" id="2.60.40.10">
    <property type="entry name" value="Immunoglobulins"/>
    <property type="match status" value="1"/>
</dbReference>
<dbReference type="AlphaFoldDB" id="A0A3S4YVQ3"/>
<feature type="domain" description="Lacto-N-biose phosphorylase-like N-terminal TIM barrel" evidence="2">
    <location>
        <begin position="20"/>
        <end position="457"/>
    </location>
</feature>
<dbReference type="InterPro" id="IPR013780">
    <property type="entry name" value="Glyco_hydro_b"/>
</dbReference>
<reference evidence="4 5" key="1">
    <citation type="submission" date="2018-12" db="EMBL/GenBank/DDBJ databases">
        <authorList>
            <consortium name="Pathogen Informatics"/>
        </authorList>
    </citation>
    <scope>NUCLEOTIDE SEQUENCE [LARGE SCALE GENOMIC DNA]</scope>
    <source>
        <strain evidence="4 5">NCTC13652</strain>
    </source>
</reference>
<dbReference type="EC" id="2.4.1.211" evidence="4"/>
<evidence type="ECO:0000256" key="1">
    <source>
        <dbReference type="SAM" id="MobiDB-lite"/>
    </source>
</evidence>
<dbReference type="Pfam" id="PF09508">
    <property type="entry name" value="Lact_bio_phlase"/>
    <property type="match status" value="1"/>
</dbReference>
<dbReference type="InterPro" id="IPR013783">
    <property type="entry name" value="Ig-like_fold"/>
</dbReference>
<dbReference type="GO" id="GO:0005975">
    <property type="term" value="P:carbohydrate metabolic process"/>
    <property type="evidence" value="ECO:0007669"/>
    <property type="project" value="UniProtKB-ARBA"/>
</dbReference>
<protein>
    <submittedName>
        <fullName evidence="4">D-galactosyl-beta-1-&gt;3-N-acetyl-D-hexosamine phosphorylase Cphy3030</fullName>
        <ecNumber evidence="4">2.4.1.211</ecNumber>
    </submittedName>
</protein>
<dbReference type="Gene3D" id="3.20.20.80">
    <property type="entry name" value="Glycosidases"/>
    <property type="match status" value="1"/>
</dbReference>
<feature type="domain" description="Lacto-N-biose phosphorylase central" evidence="3">
    <location>
        <begin position="462"/>
        <end position="680"/>
    </location>
</feature>
<keyword evidence="5" id="KW-1185">Reference proteome</keyword>
<dbReference type="EMBL" id="LR134473">
    <property type="protein sequence ID" value="VEI02241.1"/>
    <property type="molecule type" value="Genomic_DNA"/>
</dbReference>
<dbReference type="RefSeq" id="WP_051238268.1">
    <property type="nucleotide sequence ID" value="NZ_JAKDOF010000001.1"/>
</dbReference>
<feature type="compositionally biased region" description="Polar residues" evidence="1">
    <location>
        <begin position="11"/>
        <end position="21"/>
    </location>
</feature>
<dbReference type="InterPro" id="IPR035080">
    <property type="entry name" value="Lact_bio_phlase-like_N"/>
</dbReference>
<dbReference type="InterPro" id="IPR035363">
    <property type="entry name" value="LBP_M"/>
</dbReference>
<dbReference type="NCBIfam" id="TIGR02336">
    <property type="entry name" value="1,3-beta-galactosyl-N-acetylhexosamine phosphorylase"/>
    <property type="match status" value="1"/>
</dbReference>
<evidence type="ECO:0000313" key="4">
    <source>
        <dbReference type="EMBL" id="VEI02241.1"/>
    </source>
</evidence>
<evidence type="ECO:0000313" key="5">
    <source>
        <dbReference type="Proteomes" id="UP000277858"/>
    </source>
</evidence>
<dbReference type="Gene3D" id="3.40.50.880">
    <property type="match status" value="1"/>
</dbReference>
<dbReference type="OrthoDB" id="5834503at2"/>
<dbReference type="InterPro" id="IPR029062">
    <property type="entry name" value="Class_I_gatase-like"/>
</dbReference>
<dbReference type="Proteomes" id="UP000277858">
    <property type="component" value="Chromosome"/>
</dbReference>
<dbReference type="InterPro" id="IPR012711">
    <property type="entry name" value="Lacto-N-biose_phosphorylase"/>
</dbReference>
<accession>A0A3S4YVQ3</accession>
<dbReference type="Pfam" id="PF17385">
    <property type="entry name" value="LBP_M"/>
    <property type="match status" value="1"/>
</dbReference>
<keyword evidence="4" id="KW-0328">Glycosyltransferase</keyword>
<name>A0A3S4YVQ3_9ACTN</name>
<organism evidence="4 5">
    <name type="scientific">Acidipropionibacterium jensenii</name>
    <dbReference type="NCBI Taxonomy" id="1749"/>
    <lineage>
        <taxon>Bacteria</taxon>
        <taxon>Bacillati</taxon>
        <taxon>Actinomycetota</taxon>
        <taxon>Actinomycetes</taxon>
        <taxon>Propionibacteriales</taxon>
        <taxon>Propionibacteriaceae</taxon>
        <taxon>Acidipropionibacterium</taxon>
    </lineage>
</organism>
<proteinExistence type="predicted"/>
<keyword evidence="4" id="KW-0808">Transferase</keyword>
<dbReference type="Gene3D" id="2.60.40.1180">
    <property type="entry name" value="Golgi alpha-mannosidase II"/>
    <property type="match status" value="1"/>
</dbReference>
<gene>
    <name evidence="4" type="ORF">NCTC13652_00412</name>
</gene>
<dbReference type="GO" id="GO:0050500">
    <property type="term" value="F:1,3-beta-galactosyl-N-acetylhexosamine phosphorylase activity"/>
    <property type="evidence" value="ECO:0007669"/>
    <property type="project" value="UniProtKB-EC"/>
</dbReference>
<dbReference type="STRING" id="1122997.GCA_000425285_01364"/>
<evidence type="ECO:0000259" key="3">
    <source>
        <dbReference type="Pfam" id="PF17385"/>
    </source>
</evidence>